<dbReference type="Gramene" id="ABO94231">
    <property type="protein sequence ID" value="ABO94231"/>
    <property type="gene ID" value="OSTLU_29096"/>
</dbReference>
<sequence length="85" mass="9225">MATATVTLERRRRVATRAVEDDEGASRDYVKPVQEENALLESETFSTVLKAGFAAFCLVCVLLVFKLAGPVVNEMVSTFPGASSR</sequence>
<dbReference type="AlphaFoldDB" id="A4RRQ0"/>
<protein>
    <submittedName>
        <fullName evidence="2">Uncharacterized protein</fullName>
    </submittedName>
</protein>
<keyword evidence="1" id="KW-0812">Transmembrane</keyword>
<gene>
    <name evidence="2" type="ORF">OSTLU_29096</name>
</gene>
<name>A4RRQ0_OSTLU</name>
<keyword evidence="1" id="KW-1133">Transmembrane helix</keyword>
<accession>A4RRQ0</accession>
<reference evidence="2 3" key="1">
    <citation type="journal article" date="2007" name="Proc. Natl. Acad. Sci. U.S.A.">
        <title>The tiny eukaryote Ostreococcus provides genomic insights into the paradox of plankton speciation.</title>
        <authorList>
            <person name="Palenik B."/>
            <person name="Grimwood J."/>
            <person name="Aerts A."/>
            <person name="Rouze P."/>
            <person name="Salamov A."/>
            <person name="Putnam N."/>
            <person name="Dupont C."/>
            <person name="Jorgensen R."/>
            <person name="Derelle E."/>
            <person name="Rombauts S."/>
            <person name="Zhou K."/>
            <person name="Otillar R."/>
            <person name="Merchant S.S."/>
            <person name="Podell S."/>
            <person name="Gaasterland T."/>
            <person name="Napoli C."/>
            <person name="Gendler K."/>
            <person name="Manuell A."/>
            <person name="Tai V."/>
            <person name="Vallon O."/>
            <person name="Piganeau G."/>
            <person name="Jancek S."/>
            <person name="Heijde M."/>
            <person name="Jabbari K."/>
            <person name="Bowler C."/>
            <person name="Lohr M."/>
            <person name="Robbens S."/>
            <person name="Werner G."/>
            <person name="Dubchak I."/>
            <person name="Pazour G.J."/>
            <person name="Ren Q."/>
            <person name="Paulsen I."/>
            <person name="Delwiche C."/>
            <person name="Schmutz J."/>
            <person name="Rokhsar D."/>
            <person name="Van de Peer Y."/>
            <person name="Moreau H."/>
            <person name="Grigoriev I.V."/>
        </authorList>
    </citation>
    <scope>NUCLEOTIDE SEQUENCE [LARGE SCALE GENOMIC DNA]</scope>
    <source>
        <strain evidence="2 3">CCE9901</strain>
    </source>
</reference>
<feature type="transmembrane region" description="Helical" evidence="1">
    <location>
        <begin position="47"/>
        <end position="65"/>
    </location>
</feature>
<dbReference type="RefSeq" id="XP_001415939.1">
    <property type="nucleotide sequence ID" value="XM_001415902.1"/>
</dbReference>
<dbReference type="GeneID" id="4999532"/>
<keyword evidence="3" id="KW-1185">Reference proteome</keyword>
<dbReference type="HOGENOM" id="CLU_2641398_0_0_1"/>
<evidence type="ECO:0000313" key="2">
    <source>
        <dbReference type="EMBL" id="ABO94231.1"/>
    </source>
</evidence>
<dbReference type="Proteomes" id="UP000001568">
    <property type="component" value="Chromosome 1"/>
</dbReference>
<dbReference type="KEGG" id="olu:OSTLU_29096"/>
<evidence type="ECO:0000256" key="1">
    <source>
        <dbReference type="SAM" id="Phobius"/>
    </source>
</evidence>
<dbReference type="OMA" id="MVDKFPG"/>
<keyword evidence="1" id="KW-0472">Membrane</keyword>
<evidence type="ECO:0000313" key="3">
    <source>
        <dbReference type="Proteomes" id="UP000001568"/>
    </source>
</evidence>
<dbReference type="EMBL" id="CP000581">
    <property type="protein sequence ID" value="ABO94231.1"/>
    <property type="molecule type" value="Genomic_DNA"/>
</dbReference>
<proteinExistence type="predicted"/>
<organism evidence="2 3">
    <name type="scientific">Ostreococcus lucimarinus (strain CCE9901)</name>
    <dbReference type="NCBI Taxonomy" id="436017"/>
    <lineage>
        <taxon>Eukaryota</taxon>
        <taxon>Viridiplantae</taxon>
        <taxon>Chlorophyta</taxon>
        <taxon>Mamiellophyceae</taxon>
        <taxon>Mamiellales</taxon>
        <taxon>Bathycoccaceae</taxon>
        <taxon>Ostreococcus</taxon>
    </lineage>
</organism>